<dbReference type="Gene3D" id="3.40.640.10">
    <property type="entry name" value="Type I PLP-dependent aspartate aminotransferase-like (Major domain)"/>
    <property type="match status" value="1"/>
</dbReference>
<evidence type="ECO:0000256" key="2">
    <source>
        <dbReference type="ARBA" id="ARBA00008954"/>
    </source>
</evidence>
<name>A0A0K0XX06_9GAMM</name>
<keyword evidence="8" id="KW-1185">Reference proteome</keyword>
<dbReference type="GO" id="GO:0008483">
    <property type="term" value="F:transaminase activity"/>
    <property type="evidence" value="ECO:0007669"/>
    <property type="project" value="UniProtKB-KW"/>
</dbReference>
<evidence type="ECO:0000256" key="3">
    <source>
        <dbReference type="ARBA" id="ARBA00022576"/>
    </source>
</evidence>
<sequence>MAILSKLEKLRSIGGKPMTRGLSDELISRFAERDPRLEQAVDDALGVIECWQSAYPDLIKADEAEQKDALQAAYVNFYADDAVNPYVALAGRGPWIITAKGAVLHDSGGYGMLGFGHAPEKILQTMAQPHVMANVMTPCFSHLRFAEVLRAEIGQRRADGCPYHRFLCMNSGSESVTVAGRIADINAKTMTDPGAAKAGYKIKRLSLSGGFHGRTDRPARFSDSTRKTYVAHLASFRDDDSLMTVEPNNCEQLRALFQHADEQKIFIEAMFMEPVMGEGNPGAAITPEFYALARELTRAHGSLLLVDSIQAGLRTQGVLSIVDYPGFEGLEAPDMETYSKALNAGQYPLSVLAMNERAAGIYRKGVYGNTMTTNPRALDVGTAVLQSITPELRRNIVERGEEFVRKFKALQDELDGRITQVQGTGLLFSVELDNRRYKAYGSNSTEEYLRMHGINVIHGGENSLRYTPTFGTTSEEVDMIVEATRDALLNGPVKAIEEAA</sequence>
<dbReference type="InterPro" id="IPR015422">
    <property type="entry name" value="PyrdxlP-dep_Trfase_small"/>
</dbReference>
<accession>A0A0K0XX06</accession>
<dbReference type="OrthoDB" id="6188639at2"/>
<evidence type="ECO:0000256" key="5">
    <source>
        <dbReference type="ARBA" id="ARBA00022898"/>
    </source>
</evidence>
<evidence type="ECO:0000256" key="4">
    <source>
        <dbReference type="ARBA" id="ARBA00022679"/>
    </source>
</evidence>
<dbReference type="GO" id="GO:0030170">
    <property type="term" value="F:pyridoxal phosphate binding"/>
    <property type="evidence" value="ECO:0007669"/>
    <property type="project" value="InterPro"/>
</dbReference>
<gene>
    <name evidence="7" type="ORF">WM2015_1852</name>
</gene>
<dbReference type="Pfam" id="PF00202">
    <property type="entry name" value="Aminotran_3"/>
    <property type="match status" value="1"/>
</dbReference>
<comment type="similarity">
    <text evidence="2 6">Belongs to the class-III pyridoxal-phosphate-dependent aminotransferase family.</text>
</comment>
<dbReference type="STRING" id="1579979.WM2015_1852"/>
<evidence type="ECO:0000256" key="1">
    <source>
        <dbReference type="ARBA" id="ARBA00001933"/>
    </source>
</evidence>
<proteinExistence type="inferred from homology"/>
<keyword evidence="5 6" id="KW-0663">Pyridoxal phosphate</keyword>
<evidence type="ECO:0000313" key="7">
    <source>
        <dbReference type="EMBL" id="AKS42219.1"/>
    </source>
</evidence>
<dbReference type="PANTHER" id="PTHR43206:SF2">
    <property type="entry name" value="4-AMINOBUTYRATE AMINOTRANSFERASE GABT"/>
    <property type="match status" value="1"/>
</dbReference>
<dbReference type="Proteomes" id="UP000066624">
    <property type="component" value="Chromosome"/>
</dbReference>
<dbReference type="AlphaFoldDB" id="A0A0K0XX06"/>
<dbReference type="SUPFAM" id="SSF53383">
    <property type="entry name" value="PLP-dependent transferases"/>
    <property type="match status" value="1"/>
</dbReference>
<reference evidence="7 8" key="1">
    <citation type="submission" date="2015-07" db="EMBL/GenBank/DDBJ databases">
        <authorList>
            <person name="Noorani M."/>
        </authorList>
    </citation>
    <scope>NUCLEOTIDE SEQUENCE [LARGE SCALE GENOMIC DNA]</scope>
    <source>
        <strain evidence="7 8">KCTC 42284</strain>
    </source>
</reference>
<dbReference type="InterPro" id="IPR005814">
    <property type="entry name" value="Aminotrans_3"/>
</dbReference>
<protein>
    <submittedName>
        <fullName evidence="7">Lysine 6-aminotransferase</fullName>
    </submittedName>
</protein>
<dbReference type="PANTHER" id="PTHR43206">
    <property type="entry name" value="AMINOTRANSFERASE"/>
    <property type="match status" value="1"/>
</dbReference>
<dbReference type="GO" id="GO:0009450">
    <property type="term" value="P:gamma-aminobutyric acid catabolic process"/>
    <property type="evidence" value="ECO:0007669"/>
    <property type="project" value="TreeGrafter"/>
</dbReference>
<dbReference type="KEGG" id="wma:WM2015_1852"/>
<keyword evidence="4 7" id="KW-0808">Transferase</keyword>
<dbReference type="RefSeq" id="WP_049725800.1">
    <property type="nucleotide sequence ID" value="NZ_CP012154.1"/>
</dbReference>
<dbReference type="EMBL" id="CP012154">
    <property type="protein sequence ID" value="AKS42219.1"/>
    <property type="molecule type" value="Genomic_DNA"/>
</dbReference>
<dbReference type="Gene3D" id="3.90.1150.10">
    <property type="entry name" value="Aspartate Aminotransferase, domain 1"/>
    <property type="match status" value="1"/>
</dbReference>
<comment type="cofactor">
    <cofactor evidence="1">
        <name>pyridoxal 5'-phosphate</name>
        <dbReference type="ChEBI" id="CHEBI:597326"/>
    </cofactor>
</comment>
<evidence type="ECO:0000256" key="6">
    <source>
        <dbReference type="RuleBase" id="RU003560"/>
    </source>
</evidence>
<organism evidence="7 8">
    <name type="scientific">Wenzhouxiangella marina</name>
    <dbReference type="NCBI Taxonomy" id="1579979"/>
    <lineage>
        <taxon>Bacteria</taxon>
        <taxon>Pseudomonadati</taxon>
        <taxon>Pseudomonadota</taxon>
        <taxon>Gammaproteobacteria</taxon>
        <taxon>Chromatiales</taxon>
        <taxon>Wenzhouxiangellaceae</taxon>
        <taxon>Wenzhouxiangella</taxon>
    </lineage>
</organism>
<keyword evidence="3 7" id="KW-0032">Aminotransferase</keyword>
<dbReference type="PATRIC" id="fig|1579979.3.peg.1895"/>
<dbReference type="InterPro" id="IPR015424">
    <property type="entry name" value="PyrdxlP-dep_Trfase"/>
</dbReference>
<evidence type="ECO:0000313" key="8">
    <source>
        <dbReference type="Proteomes" id="UP000066624"/>
    </source>
</evidence>
<dbReference type="InterPro" id="IPR015421">
    <property type="entry name" value="PyrdxlP-dep_Trfase_major"/>
</dbReference>
<dbReference type="GO" id="GO:0005829">
    <property type="term" value="C:cytosol"/>
    <property type="evidence" value="ECO:0007669"/>
    <property type="project" value="TreeGrafter"/>
</dbReference>